<dbReference type="PROSITE" id="PS50111">
    <property type="entry name" value="CHEMOTAXIS_TRANSDUC_2"/>
    <property type="match status" value="1"/>
</dbReference>
<evidence type="ECO:0000313" key="7">
    <source>
        <dbReference type="Proteomes" id="UP000248863"/>
    </source>
</evidence>
<dbReference type="InterPro" id="IPR003660">
    <property type="entry name" value="HAMP_dom"/>
</dbReference>
<dbReference type="EMBL" id="NPEU01000063">
    <property type="protein sequence ID" value="RAI39764.1"/>
    <property type="molecule type" value="Genomic_DNA"/>
</dbReference>
<dbReference type="SMART" id="SM00283">
    <property type="entry name" value="MA"/>
    <property type="match status" value="1"/>
</dbReference>
<gene>
    <name evidence="6" type="ORF">CH338_08385</name>
</gene>
<dbReference type="PROSITE" id="PS50885">
    <property type="entry name" value="HAMP"/>
    <property type="match status" value="1"/>
</dbReference>
<dbReference type="CDD" id="cd06225">
    <property type="entry name" value="HAMP"/>
    <property type="match status" value="1"/>
</dbReference>
<dbReference type="InterPro" id="IPR004089">
    <property type="entry name" value="MCPsignal_dom"/>
</dbReference>
<organism evidence="6 7">
    <name type="scientific">Rhodoplanes elegans</name>
    <dbReference type="NCBI Taxonomy" id="29408"/>
    <lineage>
        <taxon>Bacteria</taxon>
        <taxon>Pseudomonadati</taxon>
        <taxon>Pseudomonadota</taxon>
        <taxon>Alphaproteobacteria</taxon>
        <taxon>Hyphomicrobiales</taxon>
        <taxon>Nitrobacteraceae</taxon>
        <taxon>Rhodoplanes</taxon>
    </lineage>
</organism>
<dbReference type="Pfam" id="PF00015">
    <property type="entry name" value="MCPsignal"/>
    <property type="match status" value="1"/>
</dbReference>
<proteinExistence type="inferred from homology"/>
<protein>
    <recommendedName>
        <fullName evidence="8">Methyl-accepting chemotaxis protein</fullName>
    </recommendedName>
</protein>
<evidence type="ECO:0000256" key="2">
    <source>
        <dbReference type="ARBA" id="ARBA00029447"/>
    </source>
</evidence>
<keyword evidence="7" id="KW-1185">Reference proteome</keyword>
<name>A0A327KP37_9BRAD</name>
<dbReference type="Pfam" id="PF00672">
    <property type="entry name" value="HAMP"/>
    <property type="match status" value="1"/>
</dbReference>
<reference evidence="6 7" key="1">
    <citation type="submission" date="2017-07" db="EMBL/GenBank/DDBJ databases">
        <title>Draft Genome Sequences of Select Purple Nonsulfur Bacteria.</title>
        <authorList>
            <person name="Lasarre B."/>
            <person name="Mckinlay J.B."/>
        </authorList>
    </citation>
    <scope>NUCLEOTIDE SEQUENCE [LARGE SCALE GENOMIC DNA]</scope>
    <source>
        <strain evidence="6 7">DSM 11907</strain>
    </source>
</reference>
<dbReference type="GO" id="GO:0016020">
    <property type="term" value="C:membrane"/>
    <property type="evidence" value="ECO:0007669"/>
    <property type="project" value="InterPro"/>
</dbReference>
<dbReference type="GO" id="GO:0007165">
    <property type="term" value="P:signal transduction"/>
    <property type="evidence" value="ECO:0007669"/>
    <property type="project" value="UniProtKB-KW"/>
</dbReference>
<dbReference type="OrthoDB" id="8320983at2"/>
<evidence type="ECO:0000259" key="5">
    <source>
        <dbReference type="PROSITE" id="PS50885"/>
    </source>
</evidence>
<comment type="caution">
    <text evidence="6">The sequence shown here is derived from an EMBL/GenBank/DDBJ whole genome shotgun (WGS) entry which is preliminary data.</text>
</comment>
<evidence type="ECO:0000256" key="3">
    <source>
        <dbReference type="PROSITE-ProRule" id="PRU00284"/>
    </source>
</evidence>
<dbReference type="SUPFAM" id="SSF58104">
    <property type="entry name" value="Methyl-accepting chemotaxis protein (MCP) signaling domain"/>
    <property type="match status" value="1"/>
</dbReference>
<dbReference type="AlphaFoldDB" id="A0A327KP37"/>
<dbReference type="PANTHER" id="PTHR32089">
    <property type="entry name" value="METHYL-ACCEPTING CHEMOTAXIS PROTEIN MCPB"/>
    <property type="match status" value="1"/>
</dbReference>
<dbReference type="PANTHER" id="PTHR32089:SF112">
    <property type="entry name" value="LYSOZYME-LIKE PROTEIN-RELATED"/>
    <property type="match status" value="1"/>
</dbReference>
<evidence type="ECO:0000313" key="6">
    <source>
        <dbReference type="EMBL" id="RAI39764.1"/>
    </source>
</evidence>
<feature type="domain" description="Methyl-accepting transducer" evidence="4">
    <location>
        <begin position="296"/>
        <end position="536"/>
    </location>
</feature>
<dbReference type="RefSeq" id="WP_111356659.1">
    <property type="nucleotide sequence ID" value="NZ_NHSK01000069.1"/>
</dbReference>
<keyword evidence="1 3" id="KW-0807">Transducer</keyword>
<dbReference type="Proteomes" id="UP000248863">
    <property type="component" value="Unassembled WGS sequence"/>
</dbReference>
<sequence>MSALLSRIRILTKIIGLIGLLAIAAAAVVVVAVDAMSELRNAARATDVAGDKAVLGSRLNTAFTAIGRAEAMLVADPRPAVIKDATEQLRAEWKLVDERIALLARMAASDDDRRYLAEQGPLIETLRRASAALVGFAGTLGATVTAEQHTELLALAAKSRDAQGHARNRTRVYFGELEKLKLRLSEAAQATYTAGTRTILGIAGAGIGAALVLGFLAARFGIVKPILDMTAAMTALARGVLTTTVPGIGRGDEIGTMAKAVQVFKDNALENERLKQEQQAASEAADRSRRAAVLDMARNVERQSLDAIEGIGQVSRSVGGTAAGMANRAVAVGEAARGVSSFADQAKTTAEAVAAAAEELSSSVQEITDQIARTGAATRDAVAAGADAQAKIRSLSEAVARISEVSHVISDVAEQTNLLALNATIEAARAGEAGKGFAVVASEVKTLAGQTARSTDDINRHVQDIRAATEAAVKAVEEIGERIRGVDGITGAVAAAAEEQGAATREIARSIQQTNEAAHAVATRIAQVSSDADQVGRASVEVREAVAGMTREIDALHGRIATLVRSAQPEAA</sequence>
<dbReference type="SMART" id="SM00304">
    <property type="entry name" value="HAMP"/>
    <property type="match status" value="2"/>
</dbReference>
<evidence type="ECO:0000259" key="4">
    <source>
        <dbReference type="PROSITE" id="PS50111"/>
    </source>
</evidence>
<evidence type="ECO:0000256" key="1">
    <source>
        <dbReference type="ARBA" id="ARBA00023224"/>
    </source>
</evidence>
<accession>A0A327KP37</accession>
<dbReference type="Gene3D" id="1.10.287.950">
    <property type="entry name" value="Methyl-accepting chemotaxis protein"/>
    <property type="match status" value="1"/>
</dbReference>
<dbReference type="Gene3D" id="6.10.340.10">
    <property type="match status" value="1"/>
</dbReference>
<feature type="domain" description="HAMP" evidence="5">
    <location>
        <begin position="220"/>
        <end position="273"/>
    </location>
</feature>
<evidence type="ECO:0008006" key="8">
    <source>
        <dbReference type="Google" id="ProtNLM"/>
    </source>
</evidence>
<comment type="similarity">
    <text evidence="2">Belongs to the methyl-accepting chemotaxis (MCP) protein family.</text>
</comment>